<keyword evidence="14" id="KW-1185">Reference proteome</keyword>
<dbReference type="EC" id="1.15.1.1" evidence="5"/>
<dbReference type="Gene3D" id="3.40.50.1010">
    <property type="entry name" value="5'-nuclease"/>
    <property type="match status" value="1"/>
</dbReference>
<evidence type="ECO:0000256" key="8">
    <source>
        <dbReference type="ARBA" id="ARBA00022862"/>
    </source>
</evidence>
<dbReference type="Pfam" id="PF00403">
    <property type="entry name" value="HMA"/>
    <property type="match status" value="1"/>
</dbReference>
<dbReference type="Pfam" id="PF00080">
    <property type="entry name" value="Sod_Cu"/>
    <property type="match status" value="1"/>
</dbReference>
<keyword evidence="7" id="KW-0862">Zinc</keyword>
<dbReference type="CDD" id="cd18676">
    <property type="entry name" value="PIN_asteroid-like"/>
    <property type="match status" value="1"/>
</dbReference>
<evidence type="ECO:0000256" key="4">
    <source>
        <dbReference type="ARBA" id="ARBA00010457"/>
    </source>
</evidence>
<dbReference type="Proteomes" id="UP000515164">
    <property type="component" value="Unplaced"/>
</dbReference>
<keyword evidence="10" id="KW-1015">Disulfide bond</keyword>
<dbReference type="PROSITE" id="PS00087">
    <property type="entry name" value="SOD_CU_ZN_1"/>
    <property type="match status" value="1"/>
</dbReference>
<dbReference type="Gene3D" id="3.30.70.100">
    <property type="match status" value="1"/>
</dbReference>
<keyword evidence="6" id="KW-0479">Metal-binding</keyword>
<dbReference type="PROSITE" id="PS50846">
    <property type="entry name" value="HMA_2"/>
    <property type="match status" value="1"/>
</dbReference>
<dbReference type="SUPFAM" id="SSF88723">
    <property type="entry name" value="PIN domain-like"/>
    <property type="match status" value="1"/>
</dbReference>
<evidence type="ECO:0000313" key="14">
    <source>
        <dbReference type="Proteomes" id="UP000515164"/>
    </source>
</evidence>
<dbReference type="InterPro" id="IPR036423">
    <property type="entry name" value="SOD-like_Cu/Zn_dom_sf"/>
</dbReference>
<dbReference type="CDD" id="cd00371">
    <property type="entry name" value="HMA"/>
    <property type="match status" value="1"/>
</dbReference>
<evidence type="ECO:0000256" key="1">
    <source>
        <dbReference type="ARBA" id="ARBA00001947"/>
    </source>
</evidence>
<dbReference type="RefSeq" id="XP_033302748.1">
    <property type="nucleotide sequence ID" value="XM_033446857.1"/>
</dbReference>
<dbReference type="CDD" id="cd00305">
    <property type="entry name" value="Cu-Zn_Superoxide_Dismutase"/>
    <property type="match status" value="1"/>
</dbReference>
<evidence type="ECO:0000313" key="15">
    <source>
        <dbReference type="RefSeq" id="XP_033302748.1"/>
    </source>
</evidence>
<evidence type="ECO:0000256" key="9">
    <source>
        <dbReference type="ARBA" id="ARBA00023008"/>
    </source>
</evidence>
<protein>
    <recommendedName>
        <fullName evidence="11">Extracellular superoxide dismutase [Cu-Zn]</fullName>
        <ecNumber evidence="5">1.15.1.1</ecNumber>
    </recommendedName>
</protein>
<proteinExistence type="inferred from homology"/>
<sequence>MTTAKIEFAVEMTCRKCVDSVRNALIGVNGIKNIDISLEKGSVIVETNLPYSIIQEKIEQTGRKVVLKGYGDSSSAVAMLGGNSGYTVDNKIMGVIRFAETPDGCLIDGTVDGLAPGKHGMHIHECGDISQGCDSVGEHFNPNNTLHGGPEDDAFRRHVGDLGNIMVNDSGRATFRIIDKLVKIPDVIGRSLIITEKPDDLGRGADPESKIHGNSGNKLACGIIARSSGLFQNTKKICACDGLTLWDERDKALKAKHDRYLEYYELHNTYLVIDGNSVCCSIYNLYAKCNCAFGGDYDNYAQCVSDFFNDLLRCKVTPLVLFDGGSENKKFRTVIKRTKQKIRAAWSFSPLNQRNMKFFPLMLQEVFIDIMREKNIRHVQCLFEADNDIASVARILNCPVLSYDSDFYIYGTLYIPFDTLDTYVVKNPNGNGYMKCCKIYKVENLLKSFKGLHQSMLPLAAILLGNDYVKRNTFKNFFRHLKLRGASRKKHNHRQCCIETTLRWLSNYTLDKAIIEVLSRLIKPIRQKILDLIEININSYTNASAEMLLPLGFSKDYVAHVNTYHLNRSFKFDGDISSLTYIEEVYKEGNNESSEEEDEDDEIEIANICSKTELVPQNVVEDYRYPSSIIVSLKIISVIFGILKSAIISRICYMKYMVRTQNKKIMCCKLQSTETMNNFRLPSLFNLRDIPSLTQREILNNTLGITDMDCINELPPEWMLYIGCIKYWIHQEECSLSHECYLYSIFICMLFNIVDSKIGRYRSMHTFQKKYCQLIETVKQQRKKNNCDSCYTMNQLCGNQYNGTIIEAYNEIDYNDCVLAAPFFISYFNMNKELYKNPKKFDRFTVHVFAEFQSCLRHAMNLNALLGYPYPQTKVANLFNGTLLYNLSNNFKTRFDIEEYINIVLQMSPSLLRLFNTFLLKVKSMFPFKFQDGTNLRKKHRTKPKHPKTKKSISSKSDSEYFSADDDLNEACYDPNNRFSMLNHI</sequence>
<dbReference type="GeneID" id="117207040"/>
<keyword evidence="8" id="KW-0049">Antioxidant</keyword>
<dbReference type="PANTHER" id="PTHR15665">
    <property type="entry name" value="ASTEROID PROTEIN"/>
    <property type="match status" value="1"/>
</dbReference>
<dbReference type="GO" id="GO:0004784">
    <property type="term" value="F:superoxide dismutase activity"/>
    <property type="evidence" value="ECO:0007669"/>
    <property type="project" value="UniProtKB-EC"/>
</dbReference>
<evidence type="ECO:0000259" key="13">
    <source>
        <dbReference type="PROSITE" id="PS50846"/>
    </source>
</evidence>
<evidence type="ECO:0000256" key="11">
    <source>
        <dbReference type="ARBA" id="ARBA00072705"/>
    </source>
</evidence>
<evidence type="ECO:0000256" key="7">
    <source>
        <dbReference type="ARBA" id="ARBA00022833"/>
    </source>
</evidence>
<dbReference type="InterPro" id="IPR001424">
    <property type="entry name" value="SOD_Cu_Zn_dom"/>
</dbReference>
<dbReference type="PANTHER" id="PTHR15665:SF1">
    <property type="entry name" value="PROTEIN ASTEROID HOMOLOG 1"/>
    <property type="match status" value="1"/>
</dbReference>
<evidence type="ECO:0000256" key="10">
    <source>
        <dbReference type="ARBA" id="ARBA00023157"/>
    </source>
</evidence>
<dbReference type="GO" id="GO:0046872">
    <property type="term" value="F:metal ion binding"/>
    <property type="evidence" value="ECO:0007669"/>
    <property type="project" value="UniProtKB-KW"/>
</dbReference>
<name>A0A6P8M4F6_9HYME</name>
<organism evidence="14 15">
    <name type="scientific">Bombus bifarius</name>
    <dbReference type="NCBI Taxonomy" id="103933"/>
    <lineage>
        <taxon>Eukaryota</taxon>
        <taxon>Metazoa</taxon>
        <taxon>Ecdysozoa</taxon>
        <taxon>Arthropoda</taxon>
        <taxon>Hexapoda</taxon>
        <taxon>Insecta</taxon>
        <taxon>Pterygota</taxon>
        <taxon>Neoptera</taxon>
        <taxon>Endopterygota</taxon>
        <taxon>Hymenoptera</taxon>
        <taxon>Apocrita</taxon>
        <taxon>Aculeata</taxon>
        <taxon>Apoidea</taxon>
        <taxon>Anthophila</taxon>
        <taxon>Apidae</taxon>
        <taxon>Bombus</taxon>
        <taxon>Pyrobombus</taxon>
    </lineage>
</organism>
<dbReference type="InterPro" id="IPR029060">
    <property type="entry name" value="PIN-like_dom_sf"/>
</dbReference>
<dbReference type="InterPro" id="IPR006121">
    <property type="entry name" value="HMA_dom"/>
</dbReference>
<comment type="similarity">
    <text evidence="4">Belongs to the Cu-Zn superoxide dismutase family.</text>
</comment>
<dbReference type="AlphaFoldDB" id="A0A6P8M4F6"/>
<evidence type="ECO:0000256" key="3">
    <source>
        <dbReference type="ARBA" id="ARBA00007398"/>
    </source>
</evidence>
<evidence type="ECO:0000256" key="2">
    <source>
        <dbReference type="ARBA" id="ARBA00001973"/>
    </source>
</evidence>
<evidence type="ECO:0000256" key="5">
    <source>
        <dbReference type="ARBA" id="ARBA00012682"/>
    </source>
</evidence>
<gene>
    <name evidence="15" type="primary">LOC117207040</name>
</gene>
<feature type="compositionally biased region" description="Basic residues" evidence="12">
    <location>
        <begin position="937"/>
        <end position="953"/>
    </location>
</feature>
<dbReference type="InterPro" id="IPR036163">
    <property type="entry name" value="HMA_dom_sf"/>
</dbReference>
<dbReference type="FunFam" id="2.60.40.200:FF:000004">
    <property type="entry name" value="Copper chaperone for superoxide dismutase"/>
    <property type="match status" value="1"/>
</dbReference>
<feature type="region of interest" description="Disordered" evidence="12">
    <location>
        <begin position="937"/>
        <end position="961"/>
    </location>
</feature>
<dbReference type="InterPro" id="IPR018152">
    <property type="entry name" value="SOD_Cu/Zn_BS"/>
</dbReference>
<comment type="cofactor">
    <cofactor evidence="1">
        <name>Zn(2+)</name>
        <dbReference type="ChEBI" id="CHEBI:29105"/>
    </cofactor>
</comment>
<evidence type="ECO:0000256" key="6">
    <source>
        <dbReference type="ARBA" id="ARBA00022723"/>
    </source>
</evidence>
<keyword evidence="9" id="KW-0186">Copper</keyword>
<dbReference type="SUPFAM" id="SSF55008">
    <property type="entry name" value="HMA, heavy metal-associated domain"/>
    <property type="match status" value="1"/>
</dbReference>
<comment type="cofactor">
    <cofactor evidence="2">
        <name>Cu(2+)</name>
        <dbReference type="ChEBI" id="CHEBI:29036"/>
    </cofactor>
</comment>
<dbReference type="Gene3D" id="2.60.40.200">
    <property type="entry name" value="Superoxide dismutase, copper/zinc binding domain"/>
    <property type="match status" value="1"/>
</dbReference>
<evidence type="ECO:0000256" key="12">
    <source>
        <dbReference type="SAM" id="MobiDB-lite"/>
    </source>
</evidence>
<dbReference type="KEGG" id="bbif:117207040"/>
<dbReference type="PRINTS" id="PR00068">
    <property type="entry name" value="CUZNDISMTASE"/>
</dbReference>
<reference evidence="15" key="1">
    <citation type="submission" date="2025-08" db="UniProtKB">
        <authorList>
            <consortium name="RefSeq"/>
        </authorList>
    </citation>
    <scope>IDENTIFICATION</scope>
    <source>
        <tissue evidence="15">Muscle</tissue>
    </source>
</reference>
<feature type="domain" description="HMA" evidence="13">
    <location>
        <begin position="3"/>
        <end position="66"/>
    </location>
</feature>
<dbReference type="InterPro" id="IPR026832">
    <property type="entry name" value="Asteroid"/>
</dbReference>
<comment type="similarity">
    <text evidence="3">Belongs to the asteroid family.</text>
</comment>
<dbReference type="SUPFAM" id="SSF49329">
    <property type="entry name" value="Cu,Zn superoxide dismutase-like"/>
    <property type="match status" value="1"/>
</dbReference>
<accession>A0A6P8M4F6</accession>